<evidence type="ECO:0000313" key="1">
    <source>
        <dbReference type="EMBL" id="CAF1406462.1"/>
    </source>
</evidence>
<comment type="caution">
    <text evidence="1">The sequence shown here is derived from an EMBL/GenBank/DDBJ whole genome shotgun (WGS) entry which is preliminary data.</text>
</comment>
<protein>
    <submittedName>
        <fullName evidence="1">Uncharacterized protein</fullName>
    </submittedName>
</protein>
<accession>A0A815LA47</accession>
<reference evidence="1" key="1">
    <citation type="submission" date="2021-02" db="EMBL/GenBank/DDBJ databases">
        <authorList>
            <person name="Nowell W R."/>
        </authorList>
    </citation>
    <scope>NUCLEOTIDE SEQUENCE</scope>
</reference>
<gene>
    <name evidence="1" type="ORF">IZO911_LOCUS39814</name>
</gene>
<dbReference type="Proteomes" id="UP000663860">
    <property type="component" value="Unassembled WGS sequence"/>
</dbReference>
<dbReference type="EMBL" id="CAJNOE010001262">
    <property type="protein sequence ID" value="CAF1406462.1"/>
    <property type="molecule type" value="Genomic_DNA"/>
</dbReference>
<sequence length="42" mass="4913">MSVNISEIKDHQISTDNQLPVFTDAWQKTLYQNTFRIDSIQS</sequence>
<organism evidence="1 2">
    <name type="scientific">Adineta steineri</name>
    <dbReference type="NCBI Taxonomy" id="433720"/>
    <lineage>
        <taxon>Eukaryota</taxon>
        <taxon>Metazoa</taxon>
        <taxon>Spiralia</taxon>
        <taxon>Gnathifera</taxon>
        <taxon>Rotifera</taxon>
        <taxon>Eurotatoria</taxon>
        <taxon>Bdelloidea</taxon>
        <taxon>Adinetida</taxon>
        <taxon>Adinetidae</taxon>
        <taxon>Adineta</taxon>
    </lineage>
</organism>
<name>A0A815LA47_9BILA</name>
<proteinExistence type="predicted"/>
<feature type="non-terminal residue" evidence="1">
    <location>
        <position position="1"/>
    </location>
</feature>
<evidence type="ECO:0000313" key="2">
    <source>
        <dbReference type="Proteomes" id="UP000663860"/>
    </source>
</evidence>
<dbReference type="AlphaFoldDB" id="A0A815LA47"/>